<sequence>MLLSTSSSSLSILKHCTARFPVCENCVKHGITLSGHAGWKRDGSATRSTQTSNTFLTVDAPTPGATPASRSCLSKISPLLQVGSCMPGWRPSRGVAMFRPTCIHPRHISNIQFHATI</sequence>
<keyword evidence="2" id="KW-1185">Reference proteome</keyword>
<accession>A0A6A6RHW5</accession>
<name>A0A6A6RHW5_9PLEO</name>
<evidence type="ECO:0000313" key="1">
    <source>
        <dbReference type="EMBL" id="KAF2635089.1"/>
    </source>
</evidence>
<evidence type="ECO:0000313" key="2">
    <source>
        <dbReference type="Proteomes" id="UP000799753"/>
    </source>
</evidence>
<dbReference type="EMBL" id="MU006810">
    <property type="protein sequence ID" value="KAF2635089.1"/>
    <property type="molecule type" value="Genomic_DNA"/>
</dbReference>
<dbReference type="Proteomes" id="UP000799753">
    <property type="component" value="Unassembled WGS sequence"/>
</dbReference>
<proteinExistence type="predicted"/>
<gene>
    <name evidence="1" type="ORF">P280DRAFT_198802</name>
</gene>
<protein>
    <submittedName>
        <fullName evidence="1">Uncharacterized protein</fullName>
    </submittedName>
</protein>
<reference evidence="1" key="1">
    <citation type="journal article" date="2020" name="Stud. Mycol.">
        <title>101 Dothideomycetes genomes: a test case for predicting lifestyles and emergence of pathogens.</title>
        <authorList>
            <person name="Haridas S."/>
            <person name="Albert R."/>
            <person name="Binder M."/>
            <person name="Bloem J."/>
            <person name="Labutti K."/>
            <person name="Salamov A."/>
            <person name="Andreopoulos B."/>
            <person name="Baker S."/>
            <person name="Barry K."/>
            <person name="Bills G."/>
            <person name="Bluhm B."/>
            <person name="Cannon C."/>
            <person name="Castanera R."/>
            <person name="Culley D."/>
            <person name="Daum C."/>
            <person name="Ezra D."/>
            <person name="Gonzalez J."/>
            <person name="Henrissat B."/>
            <person name="Kuo A."/>
            <person name="Liang C."/>
            <person name="Lipzen A."/>
            <person name="Lutzoni F."/>
            <person name="Magnuson J."/>
            <person name="Mondo S."/>
            <person name="Nolan M."/>
            <person name="Ohm R."/>
            <person name="Pangilinan J."/>
            <person name="Park H.-J."/>
            <person name="Ramirez L."/>
            <person name="Alfaro M."/>
            <person name="Sun H."/>
            <person name="Tritt A."/>
            <person name="Yoshinaga Y."/>
            <person name="Zwiers L.-H."/>
            <person name="Turgeon B."/>
            <person name="Goodwin S."/>
            <person name="Spatafora J."/>
            <person name="Crous P."/>
            <person name="Grigoriev I."/>
        </authorList>
    </citation>
    <scope>NUCLEOTIDE SEQUENCE</scope>
    <source>
        <strain evidence="1">CBS 473.64</strain>
    </source>
</reference>
<dbReference type="AlphaFoldDB" id="A0A6A6RHW5"/>
<organism evidence="1 2">
    <name type="scientific">Massarina eburnea CBS 473.64</name>
    <dbReference type="NCBI Taxonomy" id="1395130"/>
    <lineage>
        <taxon>Eukaryota</taxon>
        <taxon>Fungi</taxon>
        <taxon>Dikarya</taxon>
        <taxon>Ascomycota</taxon>
        <taxon>Pezizomycotina</taxon>
        <taxon>Dothideomycetes</taxon>
        <taxon>Pleosporomycetidae</taxon>
        <taxon>Pleosporales</taxon>
        <taxon>Massarineae</taxon>
        <taxon>Massarinaceae</taxon>
        <taxon>Massarina</taxon>
    </lineage>
</organism>